<dbReference type="FunFam" id="3.40.1170.10:FF:000002">
    <property type="entry name" value="DNA mismatch repair protein"/>
    <property type="match status" value="1"/>
</dbReference>
<keyword evidence="5 6" id="KW-0238">DNA-binding</keyword>
<keyword evidence="3 6" id="KW-0227">DNA damage</keyword>
<evidence type="ECO:0000313" key="10">
    <source>
        <dbReference type="Proteomes" id="UP001497525"/>
    </source>
</evidence>
<name>A0AAV2T449_CALDB</name>
<dbReference type="InterPro" id="IPR000432">
    <property type="entry name" value="DNA_mismatch_repair_MutS_C"/>
</dbReference>
<dbReference type="SUPFAM" id="SSF52540">
    <property type="entry name" value="P-loop containing nucleoside triphosphate hydrolases"/>
    <property type="match status" value="1"/>
</dbReference>
<dbReference type="AlphaFoldDB" id="A0AAV2T449"/>
<dbReference type="PIRSF" id="PIRSF037677">
    <property type="entry name" value="DNA_mis_repair_Msh6"/>
    <property type="match status" value="1"/>
</dbReference>
<dbReference type="Proteomes" id="UP001497525">
    <property type="component" value="Unassembled WGS sequence"/>
</dbReference>
<keyword evidence="4 6" id="KW-0067">ATP-binding</keyword>
<dbReference type="Pfam" id="PF05192">
    <property type="entry name" value="MutS_III"/>
    <property type="match status" value="1"/>
</dbReference>
<dbReference type="Gene3D" id="3.40.1170.10">
    <property type="entry name" value="DNA repair protein MutS, domain I"/>
    <property type="match status" value="1"/>
</dbReference>
<dbReference type="Gene3D" id="3.40.50.300">
    <property type="entry name" value="P-loop containing nucleotide triphosphate hydrolases"/>
    <property type="match status" value="1"/>
</dbReference>
<comment type="similarity">
    <text evidence="1 6">Belongs to the DNA mismatch repair MutS family.</text>
</comment>
<dbReference type="InterPro" id="IPR036678">
    <property type="entry name" value="MutS_con_dom_sf"/>
</dbReference>
<evidence type="ECO:0000259" key="8">
    <source>
        <dbReference type="PROSITE" id="PS00486"/>
    </source>
</evidence>
<organism evidence="9 10">
    <name type="scientific">Calicophoron daubneyi</name>
    <name type="common">Rumen fluke</name>
    <name type="synonym">Paramphistomum daubneyi</name>
    <dbReference type="NCBI Taxonomy" id="300641"/>
    <lineage>
        <taxon>Eukaryota</taxon>
        <taxon>Metazoa</taxon>
        <taxon>Spiralia</taxon>
        <taxon>Lophotrochozoa</taxon>
        <taxon>Platyhelminthes</taxon>
        <taxon>Trematoda</taxon>
        <taxon>Digenea</taxon>
        <taxon>Plagiorchiida</taxon>
        <taxon>Pronocephalata</taxon>
        <taxon>Paramphistomoidea</taxon>
        <taxon>Paramphistomidae</taxon>
        <taxon>Calicophoron</taxon>
    </lineage>
</organism>
<dbReference type="InterPro" id="IPR016151">
    <property type="entry name" value="DNA_mismatch_repair_MutS_N"/>
</dbReference>
<accession>A0AAV2T449</accession>
<proteinExistence type="inferred from homology"/>
<evidence type="ECO:0000256" key="7">
    <source>
        <dbReference type="SAM" id="MobiDB-lite"/>
    </source>
</evidence>
<dbReference type="GO" id="GO:0032301">
    <property type="term" value="C:MutSalpha complex"/>
    <property type="evidence" value="ECO:0007669"/>
    <property type="project" value="TreeGrafter"/>
</dbReference>
<keyword evidence="6" id="KW-0234">DNA repair</keyword>
<dbReference type="Gene3D" id="1.10.1420.10">
    <property type="match status" value="2"/>
</dbReference>
<comment type="function">
    <text evidence="6">Component of the post-replicative DNA mismatch repair system (MMR).</text>
</comment>
<dbReference type="InterPro" id="IPR027417">
    <property type="entry name" value="P-loop_NTPase"/>
</dbReference>
<dbReference type="InterPro" id="IPR007696">
    <property type="entry name" value="DNA_mismatch_repair_MutS_core"/>
</dbReference>
<dbReference type="FunFam" id="1.10.1420.10:FF:000005">
    <property type="entry name" value="DNA mismatch repair protein"/>
    <property type="match status" value="1"/>
</dbReference>
<feature type="region of interest" description="Disordered" evidence="7">
    <location>
        <begin position="1"/>
        <end position="77"/>
    </location>
</feature>
<dbReference type="SMART" id="SM00533">
    <property type="entry name" value="MUTSd"/>
    <property type="match status" value="1"/>
</dbReference>
<feature type="compositionally biased region" description="Basic and acidic residues" evidence="7">
    <location>
        <begin position="32"/>
        <end position="54"/>
    </location>
</feature>
<dbReference type="InterPro" id="IPR007861">
    <property type="entry name" value="DNA_mismatch_repair_MutS_clamp"/>
</dbReference>
<feature type="compositionally biased region" description="Polar residues" evidence="7">
    <location>
        <begin position="1"/>
        <end position="10"/>
    </location>
</feature>
<dbReference type="InterPro" id="IPR017261">
    <property type="entry name" value="DNA_mismatch_repair_MutS/MSH"/>
</dbReference>
<dbReference type="SMART" id="SM00534">
    <property type="entry name" value="MUTSac"/>
    <property type="match status" value="1"/>
</dbReference>
<dbReference type="GO" id="GO:0030983">
    <property type="term" value="F:mismatched DNA binding"/>
    <property type="evidence" value="ECO:0007669"/>
    <property type="project" value="UniProtKB-UniRule"/>
</dbReference>
<evidence type="ECO:0000256" key="6">
    <source>
        <dbReference type="PIRNR" id="PIRNR037677"/>
    </source>
</evidence>
<dbReference type="InterPro" id="IPR036187">
    <property type="entry name" value="DNA_mismatch_repair_MutS_sf"/>
</dbReference>
<protein>
    <recommendedName>
        <fullName evidence="6">DNA mismatch repair protein</fullName>
    </recommendedName>
</protein>
<dbReference type="Gene3D" id="3.30.420.110">
    <property type="entry name" value="MutS, connector domain"/>
    <property type="match status" value="1"/>
</dbReference>
<gene>
    <name evidence="9" type="ORF">CDAUBV1_LOCUS4510</name>
</gene>
<dbReference type="SUPFAM" id="SSF48334">
    <property type="entry name" value="DNA repair protein MutS, domain III"/>
    <property type="match status" value="1"/>
</dbReference>
<dbReference type="PANTHER" id="PTHR11361:SF148">
    <property type="entry name" value="DNA MISMATCH REPAIR PROTEIN MSH6"/>
    <property type="match status" value="1"/>
</dbReference>
<dbReference type="EMBL" id="CAXLJL010000112">
    <property type="protein sequence ID" value="CAL5131990.1"/>
    <property type="molecule type" value="Genomic_DNA"/>
</dbReference>
<dbReference type="InterPro" id="IPR045076">
    <property type="entry name" value="MutS"/>
</dbReference>
<dbReference type="Pfam" id="PF00488">
    <property type="entry name" value="MutS_V"/>
    <property type="match status" value="1"/>
</dbReference>
<evidence type="ECO:0000256" key="1">
    <source>
        <dbReference type="ARBA" id="ARBA00006271"/>
    </source>
</evidence>
<evidence type="ECO:0000256" key="3">
    <source>
        <dbReference type="ARBA" id="ARBA00022763"/>
    </source>
</evidence>
<dbReference type="PROSITE" id="PS00486">
    <property type="entry name" value="DNA_MISMATCH_REPAIR_2"/>
    <property type="match status" value="1"/>
</dbReference>
<dbReference type="GO" id="GO:0140664">
    <property type="term" value="F:ATP-dependent DNA damage sensor activity"/>
    <property type="evidence" value="ECO:0007669"/>
    <property type="project" value="InterPro"/>
</dbReference>
<dbReference type="Pfam" id="PF01624">
    <property type="entry name" value="MutS_I"/>
    <property type="match status" value="1"/>
</dbReference>
<reference evidence="9" key="1">
    <citation type="submission" date="2024-06" db="EMBL/GenBank/DDBJ databases">
        <authorList>
            <person name="Liu X."/>
            <person name="Lenzi L."/>
            <person name="Haldenby T S."/>
            <person name="Uol C."/>
        </authorList>
    </citation>
    <scope>NUCLEOTIDE SEQUENCE</scope>
</reference>
<comment type="caution">
    <text evidence="9">The sequence shown here is derived from an EMBL/GenBank/DDBJ whole genome shotgun (WGS) entry which is preliminary data.</text>
</comment>
<evidence type="ECO:0000256" key="5">
    <source>
        <dbReference type="ARBA" id="ARBA00023125"/>
    </source>
</evidence>
<sequence length="1182" mass="131594">MQRTLLNFFTKSPKPLADRSNVQEKVSISHLDGPKKTEELLPGPKDEDTVKSDSDEYDFTTPTRSKRRRVVVESSDEEDVLQADVSLSLSEPKDGSSDRRSVNLSEFVHSSHKNSKLLANENPSKDVPKATSEEEICCNNSQIVSQSFVDDECSAWQHLSLPFIQPANLMDGCRRKMSHPDYDPRTLYVPQDFLSKQSPGMRQWWEIKSRYADAILFFKVGKFYELYHMDAAVGVEHLGLVYMRGSFAHCGFPELAFPRMAEGLVKKGFKVARVEQTESVEAMTERTRGKPSSEKVVRREVCQMLTPGTCTASTRSEISGSSGAVDSENSNADSLPDSDAAGGFLLVFTERGGPSDSERTFGVALLDASNGKIMIGQFIDDRHCSRLRTMVAHYPPSQVLTERGNVGLAAKPLFDTCLSGIPVENLVREKQFWTARETIMEIETMDYFSEKGGSTVPKAENCFSGKHHWPPTLLKMLSEDDPLGHTVKSEYDLAVSCLGAVIFYLRYCLIDKEVLSLGFIEEYVPPDLRTFSSFGKLSDRKEFYHTQSSMVLDSITLANLDLLRNSTTGTREGTLIERLDTCCTPFGRRLLQRWVTAPPCNPNVIRRRQEAVENLINLKDELPQVREGLKQLPDFERLLAKIHLLGSRGLDKNHPDNRAILFDEIQYSRKNIVDFVVTLDGYEKACRIIEKLCSVGLRSGHLKALVTLKEEGGQFPSLRSKITYFKNAFDAEKAKRDGRIIPEPGIDEEYDAALKEIKLISKELDDFLASNGARMGVRLAYWGTNRNRFQIEVPDSAVSRVPHAWQLASQRKGVKRYRSPETQELFAQLVSAEERKDAALRVIMQHIFASFTDSFQNWHSAMKCLAELDCLIALAQYSMNAATVTCLPIFVDLSESIQQPFLDIVEGQHPCLLNTFTGGDVIPNDVHLGSGESADDEIQSKMPLTLLVTGPNMGGKSTLMRQTALLTVLAHLGCRIPASSCRLTPVDRIFSRLGASDRLLAGESTFLVELSETSAILRHATCNSLVLMDELGRGTSTHDGVALAGAVLNYLANHYGNKSGSLGPRTLFSTHYHSLVDDVVNKSTSHIGLGHMACMVEEQSDAEPGLENITFLYKFIPGACPKSYGFNAARLAHLPDQVIQRGLTKAKEFERTSATFACLRNLLSGTVSLEDAKSWMTKLKSF</sequence>
<dbReference type="InterPro" id="IPR007695">
    <property type="entry name" value="DNA_mismatch_repair_MutS-lik_N"/>
</dbReference>
<evidence type="ECO:0000313" key="9">
    <source>
        <dbReference type="EMBL" id="CAL5131990.1"/>
    </source>
</evidence>
<feature type="domain" description="DNA mismatch repair proteins mutS family" evidence="8">
    <location>
        <begin position="1024"/>
        <end position="1040"/>
    </location>
</feature>
<evidence type="ECO:0000256" key="2">
    <source>
        <dbReference type="ARBA" id="ARBA00022741"/>
    </source>
</evidence>
<feature type="region of interest" description="Disordered" evidence="7">
    <location>
        <begin position="311"/>
        <end position="333"/>
    </location>
</feature>
<dbReference type="GO" id="GO:0005524">
    <property type="term" value="F:ATP binding"/>
    <property type="evidence" value="ECO:0007669"/>
    <property type="project" value="UniProtKB-UniRule"/>
</dbReference>
<evidence type="ECO:0000256" key="4">
    <source>
        <dbReference type="ARBA" id="ARBA00022840"/>
    </source>
</evidence>
<dbReference type="GO" id="GO:0006298">
    <property type="term" value="P:mismatch repair"/>
    <property type="evidence" value="ECO:0007669"/>
    <property type="project" value="InterPro"/>
</dbReference>
<dbReference type="SUPFAM" id="SSF55271">
    <property type="entry name" value="DNA repair protein MutS, domain I"/>
    <property type="match status" value="1"/>
</dbReference>
<dbReference type="PANTHER" id="PTHR11361">
    <property type="entry name" value="DNA MISMATCH REPAIR PROTEIN MUTS FAMILY MEMBER"/>
    <property type="match status" value="1"/>
</dbReference>
<dbReference type="Pfam" id="PF05190">
    <property type="entry name" value="MutS_IV"/>
    <property type="match status" value="1"/>
</dbReference>
<keyword evidence="2 6" id="KW-0547">Nucleotide-binding</keyword>